<dbReference type="AlphaFoldDB" id="A0A4Z0GKM8"/>
<reference evidence="3 4" key="1">
    <citation type="journal article" date="2015" name="Int. J. Syst. Evol. Microbiol.">
        <title>Sporolactobacillus shoreae sp. nov. and Sporolactobacillus spathodeae sp. nov., two spore-forming lactic acid bacteria isolated from tree barks in Thailand.</title>
        <authorList>
            <person name="Thamacharoensuk T."/>
            <person name="Kitahara M."/>
            <person name="Ohkuma M."/>
            <person name="Thongchul N."/>
            <person name="Tanasupawat S."/>
        </authorList>
    </citation>
    <scope>NUCLEOTIDE SEQUENCE [LARGE SCALE GENOMIC DNA]</scope>
    <source>
        <strain evidence="3 4">BK92</strain>
    </source>
</reference>
<keyword evidence="1" id="KW-0472">Membrane</keyword>
<dbReference type="Gene3D" id="1.10.510.10">
    <property type="entry name" value="Transferase(Phosphotransferase) domain 1"/>
    <property type="match status" value="1"/>
</dbReference>
<keyword evidence="1" id="KW-0812">Transmembrane</keyword>
<dbReference type="GO" id="GO:0005737">
    <property type="term" value="C:cytoplasm"/>
    <property type="evidence" value="ECO:0007669"/>
    <property type="project" value="TreeGrafter"/>
</dbReference>
<dbReference type="SMART" id="SM00220">
    <property type="entry name" value="S_TKc"/>
    <property type="match status" value="1"/>
</dbReference>
<keyword evidence="4" id="KW-1185">Reference proteome</keyword>
<evidence type="ECO:0000256" key="1">
    <source>
        <dbReference type="SAM" id="Phobius"/>
    </source>
</evidence>
<dbReference type="InterPro" id="IPR011009">
    <property type="entry name" value="Kinase-like_dom_sf"/>
</dbReference>
<organism evidence="3 4">
    <name type="scientific">Sporolactobacillus shoreae</name>
    <dbReference type="NCBI Taxonomy" id="1465501"/>
    <lineage>
        <taxon>Bacteria</taxon>
        <taxon>Bacillati</taxon>
        <taxon>Bacillota</taxon>
        <taxon>Bacilli</taxon>
        <taxon>Bacillales</taxon>
        <taxon>Sporolactobacillaceae</taxon>
        <taxon>Sporolactobacillus</taxon>
    </lineage>
</organism>
<keyword evidence="1" id="KW-1133">Transmembrane helix</keyword>
<protein>
    <recommendedName>
        <fullName evidence="2">Protein kinase domain-containing protein</fullName>
    </recommendedName>
</protein>
<dbReference type="PANTHER" id="PTHR44167">
    <property type="entry name" value="OVARIAN-SPECIFIC SERINE/THREONINE-PROTEIN KINASE LOK-RELATED"/>
    <property type="match status" value="1"/>
</dbReference>
<evidence type="ECO:0000313" key="4">
    <source>
        <dbReference type="Proteomes" id="UP000298347"/>
    </source>
</evidence>
<name>A0A4Z0GKM8_9BACL</name>
<dbReference type="OrthoDB" id="583109at2"/>
<dbReference type="GO" id="GO:0004674">
    <property type="term" value="F:protein serine/threonine kinase activity"/>
    <property type="evidence" value="ECO:0007669"/>
    <property type="project" value="TreeGrafter"/>
</dbReference>
<sequence length="310" mass="35294">MMTGQDDVSILPGTVLKGKWHGKHYQIIRKLGSGAQGTVYLAHADQRTVAVKVAKDRASLISEMNVLKEFNQLGADLLGPYLYDTDDWQEGGRLIAFSVMEYLRGTALNEALPTQSFDWIAVFLVQLLRHLQNLHRIGYAFGDLKPENLMLMDPGHHVRCLDFGGATRLGRSIREYTEFYDRGYWGLGTRKAEPGYDLFACGMIMLYAASGRRFEKSAHPEEQLLHICRTKPQLAPYREIVAGALTGRYTSADQMRRDLLSRLMERQNTVKAIRPKKKNRRSAKKDWAKAWMTASLLLGVYVIFVMIYIM</sequence>
<dbReference type="InterPro" id="IPR000719">
    <property type="entry name" value="Prot_kinase_dom"/>
</dbReference>
<evidence type="ECO:0000259" key="2">
    <source>
        <dbReference type="PROSITE" id="PS50011"/>
    </source>
</evidence>
<dbReference type="SUPFAM" id="SSF56112">
    <property type="entry name" value="Protein kinase-like (PK-like)"/>
    <property type="match status" value="1"/>
</dbReference>
<feature type="domain" description="Protein kinase" evidence="2">
    <location>
        <begin position="25"/>
        <end position="292"/>
    </location>
</feature>
<evidence type="ECO:0000313" key="3">
    <source>
        <dbReference type="EMBL" id="TGA96537.1"/>
    </source>
</evidence>
<comment type="caution">
    <text evidence="3">The sequence shown here is derived from an EMBL/GenBank/DDBJ whole genome shotgun (WGS) entry which is preliminary data.</text>
</comment>
<proteinExistence type="predicted"/>
<dbReference type="PANTHER" id="PTHR44167:SF31">
    <property type="entry name" value="PROTEIN CBG02007"/>
    <property type="match status" value="1"/>
</dbReference>
<dbReference type="PROSITE" id="PS50011">
    <property type="entry name" value="PROTEIN_KINASE_DOM"/>
    <property type="match status" value="1"/>
</dbReference>
<dbReference type="RefSeq" id="WP_135349655.1">
    <property type="nucleotide sequence ID" value="NZ_SRJD01000023.1"/>
</dbReference>
<feature type="transmembrane region" description="Helical" evidence="1">
    <location>
        <begin position="287"/>
        <end position="309"/>
    </location>
</feature>
<dbReference type="EMBL" id="SRJD01000023">
    <property type="protein sequence ID" value="TGA96537.1"/>
    <property type="molecule type" value="Genomic_DNA"/>
</dbReference>
<dbReference type="GO" id="GO:0005524">
    <property type="term" value="F:ATP binding"/>
    <property type="evidence" value="ECO:0007669"/>
    <property type="project" value="InterPro"/>
</dbReference>
<dbReference type="Pfam" id="PF00069">
    <property type="entry name" value="Pkinase"/>
    <property type="match status" value="1"/>
</dbReference>
<dbReference type="Proteomes" id="UP000298347">
    <property type="component" value="Unassembled WGS sequence"/>
</dbReference>
<gene>
    <name evidence="3" type="ORF">E4665_15240</name>
</gene>
<accession>A0A4Z0GKM8</accession>